<evidence type="ECO:0000313" key="8">
    <source>
        <dbReference type="Proteomes" id="UP000751190"/>
    </source>
</evidence>
<comment type="similarity">
    <text evidence="2">Belongs to the XFP family.</text>
</comment>
<organism evidence="7 8">
    <name type="scientific">Diacronema lutheri</name>
    <name type="common">Unicellular marine alga</name>
    <name type="synonym">Monochrysis lutheri</name>
    <dbReference type="NCBI Taxonomy" id="2081491"/>
    <lineage>
        <taxon>Eukaryota</taxon>
        <taxon>Haptista</taxon>
        <taxon>Haptophyta</taxon>
        <taxon>Pavlovophyceae</taxon>
        <taxon>Pavlovales</taxon>
        <taxon>Pavlovaceae</taxon>
        <taxon>Diacronema</taxon>
    </lineage>
</organism>
<evidence type="ECO:0000256" key="3">
    <source>
        <dbReference type="ARBA" id="ARBA00023052"/>
    </source>
</evidence>
<dbReference type="InterPro" id="IPR019790">
    <property type="entry name" value="Xul5P/Fru6P_PKetolase_CS"/>
</dbReference>
<dbReference type="PROSITE" id="PS60002">
    <property type="entry name" value="PHOSPHOKETOLASE_1"/>
    <property type="match status" value="1"/>
</dbReference>
<dbReference type="InterPro" id="IPR029061">
    <property type="entry name" value="THDP-binding"/>
</dbReference>
<dbReference type="InterPro" id="IPR009014">
    <property type="entry name" value="Transketo_C/PFOR_II"/>
</dbReference>
<evidence type="ECO:0000313" key="7">
    <source>
        <dbReference type="EMBL" id="KAG8470154.1"/>
    </source>
</evidence>
<feature type="domain" description="Xylulose 5-phosphate/Fructose 6-phosphate phosphoketolase C-terminal" evidence="5">
    <location>
        <begin position="600"/>
        <end position="806"/>
    </location>
</feature>
<dbReference type="Pfam" id="PF03894">
    <property type="entry name" value="XFP"/>
    <property type="match status" value="1"/>
</dbReference>
<dbReference type="SUPFAM" id="SSF52518">
    <property type="entry name" value="Thiamin diphosphate-binding fold (THDP-binding)"/>
    <property type="match status" value="2"/>
</dbReference>
<evidence type="ECO:0000256" key="1">
    <source>
        <dbReference type="ARBA" id="ARBA00001964"/>
    </source>
</evidence>
<dbReference type="AlphaFoldDB" id="A0A8J6CEZ1"/>
<dbReference type="PANTHER" id="PTHR31273">
    <property type="entry name" value="PHOSPHOKETOLASE-RELATED"/>
    <property type="match status" value="1"/>
</dbReference>
<dbReference type="InterPro" id="IPR018969">
    <property type="entry name" value="Xul5P/Fru6P_PKetolase_C"/>
</dbReference>
<feature type="domain" description="Xylulose 5-phosphate/Fructose 6-phosphate phosphoketolase N-terminal" evidence="6">
    <location>
        <begin position="23"/>
        <end position="383"/>
    </location>
</feature>
<dbReference type="NCBIfam" id="NF003619">
    <property type="entry name" value="PRK05261.1-4"/>
    <property type="match status" value="1"/>
</dbReference>
<comment type="caution">
    <text evidence="7">The sequence shown here is derived from an EMBL/GenBank/DDBJ whole genome shotgun (WGS) entry which is preliminary data.</text>
</comment>
<comment type="cofactor">
    <cofactor evidence="1">
        <name>thiamine diphosphate</name>
        <dbReference type="ChEBI" id="CHEBI:58937"/>
    </cofactor>
</comment>
<dbReference type="OMA" id="VAGKQPC"/>
<dbReference type="Proteomes" id="UP000751190">
    <property type="component" value="Unassembled WGS sequence"/>
</dbReference>
<dbReference type="PANTHER" id="PTHR31273:SF0">
    <property type="entry name" value="PHOSPHOKETOLASE-RELATED"/>
    <property type="match status" value="1"/>
</dbReference>
<keyword evidence="3" id="KW-0786">Thiamine pyrophosphate</keyword>
<name>A0A8J6CEZ1_DIALT</name>
<dbReference type="GO" id="GO:0016832">
    <property type="term" value="F:aldehyde-lyase activity"/>
    <property type="evidence" value="ECO:0007669"/>
    <property type="project" value="InterPro"/>
</dbReference>
<dbReference type="Pfam" id="PF09363">
    <property type="entry name" value="XFP_C"/>
    <property type="match status" value="1"/>
</dbReference>
<dbReference type="Pfam" id="PF09364">
    <property type="entry name" value="XFP_N"/>
    <property type="match status" value="1"/>
</dbReference>
<protein>
    <recommendedName>
        <fullName evidence="9">Phosphoketolase</fullName>
    </recommendedName>
</protein>
<evidence type="ECO:0000259" key="6">
    <source>
        <dbReference type="Pfam" id="PF09364"/>
    </source>
</evidence>
<dbReference type="Gene3D" id="3.40.50.970">
    <property type="match status" value="2"/>
</dbReference>
<sequence length="811" mass="87746">MDLGAKSTTRGDDVILGCGPLNADELAQIIAYWRAANFLTVAQIYLRANPLLTRPLSHNDIKRRLLGHWGTCPGLNLIYAHVNRLIKLHDANVMLVCGPGHGGPAIVANAYMEGTYTERYPSLTCDMAGLELLVKQFSWPRGIPSHVSPDCPGSIHEGGELGYCLLHAYGAALDNKDLIVCCVVGDGEAETGPCAASWHSNKFVNPKRDGCVLPVLHLNGSKIGGASLLSRLPRAELRSLLVGYGHDPLFVHGSTAELVHQQMAAALDFAVARIHAIWREARSGAVAERPRWPMVVLETPKGWTGPAEIDGKLIEGTFRSHQVPASACAHDASHLAALDGWLRSYAPEELFDTQTGALRPRLAALAPTGARRMSANPHANGGELLAPLRLPSPATFAVQLSSPGSVDAECTAVLGQYLRDVFKLNEAAANFRVVCPDEITSNKLAAVFEVTGRIATWDSRPGDEAASADGRVMEVLSEHCCEGWLEGYTLTGRHGLFATYEAFCQTVDSMINQHAKWLKATSEVRWRAPCASLNILLTSHTWRQDHNGYTHQAPGALDNLASKKGSVASIFLPADANCLLLVAHGCLASLHRINAIVAGKHAMPQWLDMPAAQKHCEAGIGEWAWASHAPSGRSGTQPDVVLACAGDVPTLEALAAAAWLRERAPHLALRFVNVVELLCVRTRALHPRGLPPAHFACLFGDDLPVVVAFHGYPQLFASLVHERPHPGRFSVHGYCEEGSTTTPFDMTVVNELSRWHLAIDVLERTSALGGGSHAQLIAELRDKLELHARYIWDHGCDMPEVVDFRWPAGSS</sequence>
<proteinExistence type="inferred from homology"/>
<dbReference type="Gene3D" id="3.40.50.920">
    <property type="match status" value="1"/>
</dbReference>
<keyword evidence="4" id="KW-0456">Lyase</keyword>
<gene>
    <name evidence="7" type="ORF">KFE25_008575</name>
</gene>
<evidence type="ECO:0000256" key="4">
    <source>
        <dbReference type="ARBA" id="ARBA00023239"/>
    </source>
</evidence>
<reference evidence="7" key="1">
    <citation type="submission" date="2021-05" db="EMBL/GenBank/DDBJ databases">
        <title>The genome of the haptophyte Pavlova lutheri (Diacronema luteri, Pavlovales) - a model for lipid biosynthesis in eukaryotic algae.</title>
        <authorList>
            <person name="Hulatt C.J."/>
            <person name="Posewitz M.C."/>
        </authorList>
    </citation>
    <scope>NUCLEOTIDE SEQUENCE</scope>
    <source>
        <strain evidence="7">NIVA-4/92</strain>
    </source>
</reference>
<dbReference type="InterPro" id="IPR005593">
    <property type="entry name" value="Xul5P/Fru6P_PKetolase"/>
</dbReference>
<evidence type="ECO:0000256" key="2">
    <source>
        <dbReference type="ARBA" id="ARBA00005623"/>
    </source>
</evidence>
<accession>A0A8J6CEZ1</accession>
<dbReference type="InterPro" id="IPR018970">
    <property type="entry name" value="Xul5P/Fru6P_PKetolase_N"/>
</dbReference>
<dbReference type="PIRSF" id="PIRSF017245">
    <property type="entry name" value="Phosphoketolase"/>
    <property type="match status" value="1"/>
</dbReference>
<dbReference type="EMBL" id="JAGTXO010000001">
    <property type="protein sequence ID" value="KAG8470154.1"/>
    <property type="molecule type" value="Genomic_DNA"/>
</dbReference>
<dbReference type="OrthoDB" id="2532903at2759"/>
<dbReference type="GO" id="GO:0005975">
    <property type="term" value="P:carbohydrate metabolic process"/>
    <property type="evidence" value="ECO:0007669"/>
    <property type="project" value="InterPro"/>
</dbReference>
<evidence type="ECO:0000259" key="5">
    <source>
        <dbReference type="Pfam" id="PF09363"/>
    </source>
</evidence>
<keyword evidence="8" id="KW-1185">Reference proteome</keyword>
<evidence type="ECO:0008006" key="9">
    <source>
        <dbReference type="Google" id="ProtNLM"/>
    </source>
</evidence>